<dbReference type="PATRIC" id="fig|451.8.peg.888"/>
<sequence length="254" mass="28527">MWLPASLYSEIKMKNFIFLLSLIYIGISPSCAYAENNPSFIKTYKFTFSKKDQFKVSFADYPKGQEDFYELKFEEEAKLPVEITTSSRGLKISGNNHSDDLFMFAYKKLEGLKANTNYQASFSLEFASNGAADGIGAGGSDSSVYVKIGAIMEKPQRYLDEANYYRMMLDKGNQSSEGKDMLLIGTIGVDTQKSLFRLKILPDAEMQEKFAKYTVTSNKKGEVWLIIGTDSAFESKTTLFYTNVVATFKELAGN</sequence>
<evidence type="ECO:0000313" key="2">
    <source>
        <dbReference type="EMBL" id="SCY03862.1"/>
    </source>
</evidence>
<protein>
    <submittedName>
        <fullName evidence="1">Uncharacterized protein</fullName>
    </submittedName>
</protein>
<dbReference type="Proteomes" id="UP000032414">
    <property type="component" value="Chromosome I"/>
</dbReference>
<evidence type="ECO:0000313" key="4">
    <source>
        <dbReference type="Proteomes" id="UP000182998"/>
    </source>
</evidence>
<dbReference type="EMBL" id="FMVN01000003">
    <property type="protein sequence ID" value="SCY03862.1"/>
    <property type="molecule type" value="Genomic_DNA"/>
</dbReference>
<reference evidence="1" key="2">
    <citation type="submission" date="2014-09" db="EMBL/GenBank/DDBJ databases">
        <authorList>
            <person name="GOMEZ-VALERO Laura"/>
        </authorList>
    </citation>
    <scope>NUCLEOTIDE SEQUENCE</scope>
    <source>
        <strain evidence="1">ATCC33218</strain>
    </source>
</reference>
<proteinExistence type="predicted"/>
<dbReference type="STRING" id="451.B6N58_14210"/>
<dbReference type="AlphaFoldDB" id="A0A098GIK2"/>
<accession>A0A098GIK2</accession>
<evidence type="ECO:0000313" key="1">
    <source>
        <dbReference type="EMBL" id="CEG62314.1"/>
    </source>
</evidence>
<keyword evidence="4" id="KW-1185">Reference proteome</keyword>
<reference evidence="2 4" key="3">
    <citation type="submission" date="2016-10" db="EMBL/GenBank/DDBJ databases">
        <authorList>
            <person name="Varghese N."/>
            <person name="Submissions S."/>
        </authorList>
    </citation>
    <scope>NUCLEOTIDE SEQUENCE [LARGE SCALE GENOMIC DNA]</scope>
    <source>
        <strain evidence="2 4">ATCC 33218</strain>
    </source>
</reference>
<dbReference type="EMBL" id="LN614830">
    <property type="protein sequence ID" value="CEG62314.1"/>
    <property type="molecule type" value="Genomic_DNA"/>
</dbReference>
<evidence type="ECO:0000313" key="3">
    <source>
        <dbReference type="Proteomes" id="UP000032414"/>
    </source>
</evidence>
<reference evidence="3" key="1">
    <citation type="submission" date="2014-09" db="EMBL/GenBank/DDBJ databases">
        <authorList>
            <person name="Gomez-Valero L."/>
        </authorList>
    </citation>
    <scope>NUCLEOTIDE SEQUENCE [LARGE SCALE GENOMIC DNA]</scope>
    <source>
        <strain evidence="3">ATCC33218</strain>
    </source>
</reference>
<dbReference type="HOGENOM" id="CLU_101370_0_0_6"/>
<dbReference type="Proteomes" id="UP000182998">
    <property type="component" value="Unassembled WGS sequence"/>
</dbReference>
<dbReference type="KEGG" id="tmc:LMI_3090"/>
<name>A0A098GIK2_LEGMI</name>
<gene>
    <name evidence="1" type="ORF">LMI_3090</name>
    <name evidence="2" type="ORF">SAMN02982997_00680</name>
</gene>
<organism evidence="1 3">
    <name type="scientific">Legionella micdadei</name>
    <name type="common">Tatlockia micdadei</name>
    <dbReference type="NCBI Taxonomy" id="451"/>
    <lineage>
        <taxon>Bacteria</taxon>
        <taxon>Pseudomonadati</taxon>
        <taxon>Pseudomonadota</taxon>
        <taxon>Gammaproteobacteria</taxon>
        <taxon>Legionellales</taxon>
        <taxon>Legionellaceae</taxon>
        <taxon>Legionella</taxon>
    </lineage>
</organism>